<dbReference type="Pfam" id="PF02311">
    <property type="entry name" value="AraC_binding"/>
    <property type="match status" value="1"/>
</dbReference>
<keyword evidence="1" id="KW-0805">Transcription regulation</keyword>
<proteinExistence type="predicted"/>
<keyword evidence="2" id="KW-0238">DNA-binding</keyword>
<evidence type="ECO:0000256" key="3">
    <source>
        <dbReference type="ARBA" id="ARBA00023163"/>
    </source>
</evidence>
<name>A0ABV8PWI8_9BACT</name>
<reference evidence="6" key="1">
    <citation type="journal article" date="2019" name="Int. J. Syst. Evol. Microbiol.">
        <title>The Global Catalogue of Microorganisms (GCM) 10K type strain sequencing project: providing services to taxonomists for standard genome sequencing and annotation.</title>
        <authorList>
            <consortium name="The Broad Institute Genomics Platform"/>
            <consortium name="The Broad Institute Genome Sequencing Center for Infectious Disease"/>
            <person name="Wu L."/>
            <person name="Ma J."/>
        </authorList>
    </citation>
    <scope>NUCLEOTIDE SEQUENCE [LARGE SCALE GENOMIC DNA]</scope>
    <source>
        <strain evidence="6">CECT 8010</strain>
    </source>
</reference>
<dbReference type="InterPro" id="IPR018060">
    <property type="entry name" value="HTH_AraC"/>
</dbReference>
<dbReference type="PANTHER" id="PTHR43280:SF32">
    <property type="entry name" value="TRANSCRIPTIONAL REGULATORY PROTEIN"/>
    <property type="match status" value="1"/>
</dbReference>
<dbReference type="InterPro" id="IPR003313">
    <property type="entry name" value="AraC-bd"/>
</dbReference>
<evidence type="ECO:0000256" key="2">
    <source>
        <dbReference type="ARBA" id="ARBA00023125"/>
    </source>
</evidence>
<dbReference type="InterPro" id="IPR009057">
    <property type="entry name" value="Homeodomain-like_sf"/>
</dbReference>
<evidence type="ECO:0000259" key="4">
    <source>
        <dbReference type="PROSITE" id="PS01124"/>
    </source>
</evidence>
<dbReference type="Gene3D" id="2.60.120.10">
    <property type="entry name" value="Jelly Rolls"/>
    <property type="match status" value="1"/>
</dbReference>
<sequence>MGSTVQIKDKSETAKLIKIAPFKKEVRKTEPHKHNSYFEIIYLSKGSGTHAIDYKKYPVEPPVIFFVRKEQVHHWELLSEPEGYVVILKKSFMDKSFDGELKALLIKLSKLSCLQIKDIDTIDYLFQLLTKENEIANDNHFLIIEGLLKALLAKILDTATPIINKVKIKAGLFHSFRELLEQGTDIKNSVAHYAHLLNATPQNLNTACRNAANQSAAEILAEHIISEAKRLLIYTNNTVSEIAASLDFSDASHFVKYFKRHTSQTPLAFRKQ</sequence>
<gene>
    <name evidence="5" type="ORF">ACFOW1_07000</name>
</gene>
<protein>
    <submittedName>
        <fullName evidence="5">AraC family transcriptional regulator</fullName>
    </submittedName>
</protein>
<dbReference type="SMART" id="SM00342">
    <property type="entry name" value="HTH_ARAC"/>
    <property type="match status" value="1"/>
</dbReference>
<dbReference type="PROSITE" id="PS01124">
    <property type="entry name" value="HTH_ARAC_FAMILY_2"/>
    <property type="match status" value="1"/>
</dbReference>
<comment type="caution">
    <text evidence="5">The sequence shown here is derived from an EMBL/GenBank/DDBJ whole genome shotgun (WGS) entry which is preliminary data.</text>
</comment>
<accession>A0ABV8PWI8</accession>
<keyword evidence="6" id="KW-1185">Reference proteome</keyword>
<dbReference type="SUPFAM" id="SSF46689">
    <property type="entry name" value="Homeodomain-like"/>
    <property type="match status" value="1"/>
</dbReference>
<dbReference type="Gene3D" id="1.10.10.60">
    <property type="entry name" value="Homeodomain-like"/>
    <property type="match status" value="1"/>
</dbReference>
<dbReference type="InterPro" id="IPR037923">
    <property type="entry name" value="HTH-like"/>
</dbReference>
<dbReference type="Proteomes" id="UP001595906">
    <property type="component" value="Unassembled WGS sequence"/>
</dbReference>
<dbReference type="PANTHER" id="PTHR43280">
    <property type="entry name" value="ARAC-FAMILY TRANSCRIPTIONAL REGULATOR"/>
    <property type="match status" value="1"/>
</dbReference>
<evidence type="ECO:0000313" key="6">
    <source>
        <dbReference type="Proteomes" id="UP001595906"/>
    </source>
</evidence>
<dbReference type="InterPro" id="IPR014710">
    <property type="entry name" value="RmlC-like_jellyroll"/>
</dbReference>
<dbReference type="RefSeq" id="WP_379013180.1">
    <property type="nucleotide sequence ID" value="NZ_JBHSDC010000012.1"/>
</dbReference>
<organism evidence="5 6">
    <name type="scientific">Parasediminibacterium paludis</name>
    <dbReference type="NCBI Taxonomy" id="908966"/>
    <lineage>
        <taxon>Bacteria</taxon>
        <taxon>Pseudomonadati</taxon>
        <taxon>Bacteroidota</taxon>
        <taxon>Chitinophagia</taxon>
        <taxon>Chitinophagales</taxon>
        <taxon>Chitinophagaceae</taxon>
        <taxon>Parasediminibacterium</taxon>
    </lineage>
</organism>
<evidence type="ECO:0000313" key="5">
    <source>
        <dbReference type="EMBL" id="MFC4231630.1"/>
    </source>
</evidence>
<dbReference type="EMBL" id="JBHSDC010000012">
    <property type="protein sequence ID" value="MFC4231630.1"/>
    <property type="molecule type" value="Genomic_DNA"/>
</dbReference>
<evidence type="ECO:0000256" key="1">
    <source>
        <dbReference type="ARBA" id="ARBA00023015"/>
    </source>
</evidence>
<dbReference type="SUPFAM" id="SSF51215">
    <property type="entry name" value="Regulatory protein AraC"/>
    <property type="match status" value="1"/>
</dbReference>
<keyword evidence="3" id="KW-0804">Transcription</keyword>
<dbReference type="Pfam" id="PF12833">
    <property type="entry name" value="HTH_18"/>
    <property type="match status" value="1"/>
</dbReference>
<feature type="domain" description="HTH araC/xylS-type" evidence="4">
    <location>
        <begin position="174"/>
        <end position="272"/>
    </location>
</feature>